<name>A0ACA9NYN6_9GLOM</name>
<reference evidence="1" key="1">
    <citation type="submission" date="2021-06" db="EMBL/GenBank/DDBJ databases">
        <authorList>
            <person name="Kallberg Y."/>
            <person name="Tangrot J."/>
            <person name="Rosling A."/>
        </authorList>
    </citation>
    <scope>NUCLEOTIDE SEQUENCE</scope>
    <source>
        <strain evidence="1">28 12/20/2015</strain>
    </source>
</reference>
<dbReference type="EMBL" id="CAJVPW010018643">
    <property type="protein sequence ID" value="CAG8682761.1"/>
    <property type="molecule type" value="Genomic_DNA"/>
</dbReference>
<dbReference type="Proteomes" id="UP000789366">
    <property type="component" value="Unassembled WGS sequence"/>
</dbReference>
<evidence type="ECO:0000313" key="1">
    <source>
        <dbReference type="EMBL" id="CAG8682761.1"/>
    </source>
</evidence>
<gene>
    <name evidence="1" type="ORF">SPELUC_LOCUS10249</name>
</gene>
<comment type="caution">
    <text evidence="1">The sequence shown here is derived from an EMBL/GenBank/DDBJ whole genome shotgun (WGS) entry which is preliminary data.</text>
</comment>
<protein>
    <submittedName>
        <fullName evidence="1">8740_t:CDS:1</fullName>
    </submittedName>
</protein>
<proteinExistence type="predicted"/>
<keyword evidence="2" id="KW-1185">Reference proteome</keyword>
<evidence type="ECO:0000313" key="2">
    <source>
        <dbReference type="Proteomes" id="UP000789366"/>
    </source>
</evidence>
<sequence length="290" mass="33405">MDTQNVVNIEGSKYCFCCKKIKLTFKFTRPCGNNIAIYSICNSCAEIDRQNRQSVRFANVKSSQLSTLNYNNNDDNTEIPVTDNDKNNKDLLLYELCNLKAFMINNFKDSEEKDNSVEFSVIVKIKRELANDETLSPELNHNKQDIKFCNIVNILIISLQKQFKLFLVNVNCSGYEVLLAYLYVDTHAASEECLLNPNNIVHTRVGVLREFFIELRSEEIFPTFVLLDKDSGEIAATQESWSQIAVIQLCLWYVEHAIECKLKEKKPRESQYSAQKANKAHQQFAFIDPL</sequence>
<accession>A0ACA9NYN6</accession>
<organism evidence="1 2">
    <name type="scientific">Cetraspora pellucida</name>
    <dbReference type="NCBI Taxonomy" id="1433469"/>
    <lineage>
        <taxon>Eukaryota</taxon>
        <taxon>Fungi</taxon>
        <taxon>Fungi incertae sedis</taxon>
        <taxon>Mucoromycota</taxon>
        <taxon>Glomeromycotina</taxon>
        <taxon>Glomeromycetes</taxon>
        <taxon>Diversisporales</taxon>
        <taxon>Gigasporaceae</taxon>
        <taxon>Cetraspora</taxon>
    </lineage>
</organism>